<reference evidence="1 2" key="1">
    <citation type="journal article" date="2018" name="Nat. Ecol. Evol.">
        <title>Pezizomycetes genomes reveal the molecular basis of ectomycorrhizal truffle lifestyle.</title>
        <authorList>
            <person name="Murat C."/>
            <person name="Payen T."/>
            <person name="Noel B."/>
            <person name="Kuo A."/>
            <person name="Morin E."/>
            <person name="Chen J."/>
            <person name="Kohler A."/>
            <person name="Krizsan K."/>
            <person name="Balestrini R."/>
            <person name="Da Silva C."/>
            <person name="Montanini B."/>
            <person name="Hainaut M."/>
            <person name="Levati E."/>
            <person name="Barry K.W."/>
            <person name="Belfiori B."/>
            <person name="Cichocki N."/>
            <person name="Clum A."/>
            <person name="Dockter R.B."/>
            <person name="Fauchery L."/>
            <person name="Guy J."/>
            <person name="Iotti M."/>
            <person name="Le Tacon F."/>
            <person name="Lindquist E.A."/>
            <person name="Lipzen A."/>
            <person name="Malagnac F."/>
            <person name="Mello A."/>
            <person name="Molinier V."/>
            <person name="Miyauchi S."/>
            <person name="Poulain J."/>
            <person name="Riccioni C."/>
            <person name="Rubini A."/>
            <person name="Sitrit Y."/>
            <person name="Splivallo R."/>
            <person name="Traeger S."/>
            <person name="Wang M."/>
            <person name="Zifcakova L."/>
            <person name="Wipf D."/>
            <person name="Zambonelli A."/>
            <person name="Paolocci F."/>
            <person name="Nowrousian M."/>
            <person name="Ottonello S."/>
            <person name="Baldrian P."/>
            <person name="Spatafora J.W."/>
            <person name="Henrissat B."/>
            <person name="Nagy L.G."/>
            <person name="Aury J.M."/>
            <person name="Wincker P."/>
            <person name="Grigoriev I.V."/>
            <person name="Bonfante P."/>
            <person name="Martin F.M."/>
        </authorList>
    </citation>
    <scope>NUCLEOTIDE SEQUENCE [LARGE SCALE GENOMIC DNA]</scope>
    <source>
        <strain evidence="1 2">CCBAS932</strain>
    </source>
</reference>
<keyword evidence="2" id="KW-1185">Reference proteome</keyword>
<dbReference type="EMBL" id="ML119113">
    <property type="protein sequence ID" value="RPB15326.1"/>
    <property type="molecule type" value="Genomic_DNA"/>
</dbReference>
<gene>
    <name evidence="1" type="ORF">P167DRAFT_542894</name>
</gene>
<sequence>MGELEDTIARAVISAYNALPAKSKPKPRPDATEWVPLSGVVLETGEGEVVCAALGDKLSLRQCTSLLLTPAALLITPRHAYASTVVLPASEYSATAVQRAFSATGRMGPLVGRRWRGGYAFCPFAVRTTGVVFACSKREAERATPGKAIGSNVTAVWVRGVGGETLIGGVLQGRKQWAGVAGASRVCKARVWKAVSVVAGVLGERALVGAVGKETYEGVKSGEWMVERRRAKEETREVLGGWERNGGGEFGMME</sequence>
<dbReference type="PANTHER" id="PTHR47803">
    <property type="entry name" value="TRNA-SPECIFIC ADENOSINE DEAMINASE 1"/>
    <property type="match status" value="1"/>
</dbReference>
<dbReference type="Proteomes" id="UP000277580">
    <property type="component" value="Unassembled WGS sequence"/>
</dbReference>
<dbReference type="OrthoDB" id="10268011at2759"/>
<dbReference type="GO" id="GO:0043829">
    <property type="term" value="F:tRNA-specific adenosine-37 deaminase activity"/>
    <property type="evidence" value="ECO:0007669"/>
    <property type="project" value="TreeGrafter"/>
</dbReference>
<dbReference type="InterPro" id="IPR042935">
    <property type="entry name" value="Tad1"/>
</dbReference>
<dbReference type="GO" id="GO:0002100">
    <property type="term" value="P:tRNA wobble adenosine to inosine editing"/>
    <property type="evidence" value="ECO:0007669"/>
    <property type="project" value="InterPro"/>
</dbReference>
<evidence type="ECO:0000313" key="1">
    <source>
        <dbReference type="EMBL" id="RPB15326.1"/>
    </source>
</evidence>
<name>A0A3N4KXR0_9PEZI</name>
<dbReference type="AlphaFoldDB" id="A0A3N4KXR0"/>
<dbReference type="PANTHER" id="PTHR47803:SF1">
    <property type="entry name" value="TRNA-SPECIFIC ADENOSINE DEAMINASE 1"/>
    <property type="match status" value="1"/>
</dbReference>
<evidence type="ECO:0000313" key="2">
    <source>
        <dbReference type="Proteomes" id="UP000277580"/>
    </source>
</evidence>
<organism evidence="1 2">
    <name type="scientific">Morchella conica CCBAS932</name>
    <dbReference type="NCBI Taxonomy" id="1392247"/>
    <lineage>
        <taxon>Eukaryota</taxon>
        <taxon>Fungi</taxon>
        <taxon>Dikarya</taxon>
        <taxon>Ascomycota</taxon>
        <taxon>Pezizomycotina</taxon>
        <taxon>Pezizomycetes</taxon>
        <taxon>Pezizales</taxon>
        <taxon>Morchellaceae</taxon>
        <taxon>Morchella</taxon>
    </lineage>
</organism>
<dbReference type="InParanoid" id="A0A3N4KXR0"/>
<protein>
    <submittedName>
        <fullName evidence="1">Uncharacterized protein</fullName>
    </submittedName>
</protein>
<proteinExistence type="predicted"/>
<accession>A0A3N4KXR0</accession>
<dbReference type="STRING" id="1392247.A0A3N4KXR0"/>